<name>A0ABQ3BA38_9GAMM</name>
<evidence type="ECO:0000313" key="2">
    <source>
        <dbReference type="Proteomes" id="UP000619761"/>
    </source>
</evidence>
<dbReference type="Proteomes" id="UP000619761">
    <property type="component" value="Unassembled WGS sequence"/>
</dbReference>
<protein>
    <submittedName>
        <fullName evidence="1">Uncharacterized protein</fullName>
    </submittedName>
</protein>
<keyword evidence="2" id="KW-1185">Reference proteome</keyword>
<proteinExistence type="predicted"/>
<comment type="caution">
    <text evidence="1">The sequence shown here is derived from an EMBL/GenBank/DDBJ whole genome shotgun (WGS) entry which is preliminary data.</text>
</comment>
<evidence type="ECO:0000313" key="1">
    <source>
        <dbReference type="EMBL" id="GGY87231.1"/>
    </source>
</evidence>
<reference evidence="2" key="1">
    <citation type="journal article" date="2019" name="Int. J. Syst. Evol. Microbiol.">
        <title>The Global Catalogue of Microorganisms (GCM) 10K type strain sequencing project: providing services to taxonomists for standard genome sequencing and annotation.</title>
        <authorList>
            <consortium name="The Broad Institute Genomics Platform"/>
            <consortium name="The Broad Institute Genome Sequencing Center for Infectious Disease"/>
            <person name="Wu L."/>
            <person name="Ma J."/>
        </authorList>
    </citation>
    <scope>NUCLEOTIDE SEQUENCE [LARGE SCALE GENOMIC DNA]</scope>
    <source>
        <strain evidence="2">KCTC 32239</strain>
    </source>
</reference>
<gene>
    <name evidence="1" type="ORF">GCM10011613_35530</name>
</gene>
<dbReference type="EMBL" id="BMYZ01000004">
    <property type="protein sequence ID" value="GGY87231.1"/>
    <property type="molecule type" value="Genomic_DNA"/>
</dbReference>
<organism evidence="1 2">
    <name type="scientific">Cellvibrio zantedeschiae</name>
    <dbReference type="NCBI Taxonomy" id="1237077"/>
    <lineage>
        <taxon>Bacteria</taxon>
        <taxon>Pseudomonadati</taxon>
        <taxon>Pseudomonadota</taxon>
        <taxon>Gammaproteobacteria</taxon>
        <taxon>Cellvibrionales</taxon>
        <taxon>Cellvibrionaceae</taxon>
        <taxon>Cellvibrio</taxon>
    </lineage>
</organism>
<sequence>MLASAEEKASDAGDFGSADTACVELCAFDELLEIACCEENDSTTAESFES</sequence>
<accession>A0ABQ3BA38</accession>